<dbReference type="InterPro" id="IPR000485">
    <property type="entry name" value="AsnC-type_HTH_dom"/>
</dbReference>
<feature type="domain" description="HTH asnC-type" evidence="4">
    <location>
        <begin position="4"/>
        <end position="65"/>
    </location>
</feature>
<dbReference type="AlphaFoldDB" id="A0A1F6V2F2"/>
<evidence type="ECO:0000313" key="6">
    <source>
        <dbReference type="Proteomes" id="UP000178700"/>
    </source>
</evidence>
<dbReference type="GO" id="GO:0005829">
    <property type="term" value="C:cytosol"/>
    <property type="evidence" value="ECO:0007669"/>
    <property type="project" value="TreeGrafter"/>
</dbReference>
<organism evidence="5 6">
    <name type="scientific">Candidatus Nomurabacteria bacterium RIFCSPHIGHO2_01_FULL_39_10</name>
    <dbReference type="NCBI Taxonomy" id="1801733"/>
    <lineage>
        <taxon>Bacteria</taxon>
        <taxon>Candidatus Nomuraibacteriota</taxon>
    </lineage>
</organism>
<dbReference type="InterPro" id="IPR019888">
    <property type="entry name" value="Tscrpt_reg_AsnC-like"/>
</dbReference>
<name>A0A1F6V2F2_9BACT</name>
<keyword evidence="1" id="KW-0805">Transcription regulation</keyword>
<proteinExistence type="predicted"/>
<dbReference type="Proteomes" id="UP000178700">
    <property type="component" value="Unassembled WGS sequence"/>
</dbReference>
<dbReference type="PROSITE" id="PS50956">
    <property type="entry name" value="HTH_ASNC_2"/>
    <property type="match status" value="2"/>
</dbReference>
<keyword evidence="2" id="KW-0238">DNA-binding</keyword>
<evidence type="ECO:0000259" key="4">
    <source>
        <dbReference type="PROSITE" id="PS50956"/>
    </source>
</evidence>
<evidence type="ECO:0000256" key="3">
    <source>
        <dbReference type="ARBA" id="ARBA00023163"/>
    </source>
</evidence>
<dbReference type="PANTHER" id="PTHR30154">
    <property type="entry name" value="LEUCINE-RESPONSIVE REGULATORY PROTEIN"/>
    <property type="match status" value="1"/>
</dbReference>
<keyword evidence="3" id="KW-0804">Transcription</keyword>
<dbReference type="GO" id="GO:0043565">
    <property type="term" value="F:sequence-specific DNA binding"/>
    <property type="evidence" value="ECO:0007669"/>
    <property type="project" value="InterPro"/>
</dbReference>
<dbReference type="Gene3D" id="1.10.10.10">
    <property type="entry name" value="Winged helix-like DNA-binding domain superfamily/Winged helix DNA-binding domain"/>
    <property type="match status" value="2"/>
</dbReference>
<reference evidence="5 6" key="1">
    <citation type="journal article" date="2016" name="Nat. Commun.">
        <title>Thousands of microbial genomes shed light on interconnected biogeochemical processes in an aquifer system.</title>
        <authorList>
            <person name="Anantharaman K."/>
            <person name="Brown C.T."/>
            <person name="Hug L.A."/>
            <person name="Sharon I."/>
            <person name="Castelle C.J."/>
            <person name="Probst A.J."/>
            <person name="Thomas B.C."/>
            <person name="Singh A."/>
            <person name="Wilkins M.J."/>
            <person name="Karaoz U."/>
            <person name="Brodie E.L."/>
            <person name="Williams K.H."/>
            <person name="Hubbard S.S."/>
            <person name="Banfield J.F."/>
        </authorList>
    </citation>
    <scope>NUCLEOTIDE SEQUENCE [LARGE SCALE GENOMIC DNA]</scope>
</reference>
<evidence type="ECO:0000256" key="1">
    <source>
        <dbReference type="ARBA" id="ARBA00023015"/>
    </source>
</evidence>
<dbReference type="EMBL" id="MFTJ01000062">
    <property type="protein sequence ID" value="OGI63941.1"/>
    <property type="molecule type" value="Genomic_DNA"/>
</dbReference>
<dbReference type="SMART" id="SM00344">
    <property type="entry name" value="HTH_ASNC"/>
    <property type="match status" value="2"/>
</dbReference>
<dbReference type="CDD" id="cd00090">
    <property type="entry name" value="HTH_ARSR"/>
    <property type="match status" value="1"/>
</dbReference>
<evidence type="ECO:0000313" key="5">
    <source>
        <dbReference type="EMBL" id="OGI63941.1"/>
    </source>
</evidence>
<protein>
    <recommendedName>
        <fullName evidence="4">HTH asnC-type domain-containing protein</fullName>
    </recommendedName>
</protein>
<dbReference type="Gene3D" id="3.30.70.920">
    <property type="match status" value="1"/>
</dbReference>
<dbReference type="GO" id="GO:0043200">
    <property type="term" value="P:response to amino acid"/>
    <property type="evidence" value="ECO:0007669"/>
    <property type="project" value="TreeGrafter"/>
</dbReference>
<accession>A0A1F6V2F2</accession>
<dbReference type="InterPro" id="IPR036390">
    <property type="entry name" value="WH_DNA-bd_sf"/>
</dbReference>
<evidence type="ECO:0000256" key="2">
    <source>
        <dbReference type="ARBA" id="ARBA00023125"/>
    </source>
</evidence>
<dbReference type="PANTHER" id="PTHR30154:SF34">
    <property type="entry name" value="TRANSCRIPTIONAL REGULATOR AZLB"/>
    <property type="match status" value="1"/>
</dbReference>
<dbReference type="PRINTS" id="PR00033">
    <property type="entry name" value="HTHASNC"/>
</dbReference>
<dbReference type="Pfam" id="PF13412">
    <property type="entry name" value="HTH_24"/>
    <property type="match status" value="2"/>
</dbReference>
<dbReference type="InterPro" id="IPR036388">
    <property type="entry name" value="WH-like_DNA-bd_sf"/>
</dbReference>
<comment type="caution">
    <text evidence="5">The sequence shown here is derived from an EMBL/GenBank/DDBJ whole genome shotgun (WGS) entry which is preliminary data.</text>
</comment>
<feature type="domain" description="HTH asnC-type" evidence="4">
    <location>
        <begin position="183"/>
        <end position="237"/>
    </location>
</feature>
<gene>
    <name evidence="5" type="ORF">A2642_00220</name>
</gene>
<dbReference type="InterPro" id="IPR011991">
    <property type="entry name" value="ArsR-like_HTH"/>
</dbReference>
<dbReference type="SUPFAM" id="SSF46785">
    <property type="entry name" value="Winged helix' DNA-binding domain"/>
    <property type="match status" value="2"/>
</dbReference>
<sequence>MNKLDKMDQKILQLLDWHGRMPLNQIAKKIGSNKDVVAYRIKKMEQADIITRYFPVLDMSKLGYHTSRIYFDLEEMNQSEENSFVQFLDEKINAGVIFRMDYPYRHGIIIWTKSIYEIEPLLLQIKRHLGKHLLRYNYTLFCTYKMYPKDYLFGKKHHDTSYLNKPNEKQEYNQDYEQEEYDILKLLADDARISTVELSRILNIPQTTISHKLKKLEQEKIILGYRAQINYAKLGYTNYFLEIYLEENTELKQIESWTNTHPHTVWLQKVIGTCDIEIEVEVNGRQQLEQLLQELRRRFPSIRKIIFFSQEYKKMTFLPG</sequence>